<keyword evidence="2" id="KW-0472">Membrane</keyword>
<sequence length="193" mass="20089">MDSVEEKKTGSERGVGRTGVLIVVLGVFLSAALVAAGLTFAVNAGDSSDKGDESGSAAGEGAGSMRDKNVAFAECLRKNGVPDYPDPDKAGTLRLEPGSKVNIDGAAYKNAERVCMKDAPPAGQRQGAPPAGAGEPRRPDPAKYVECMRKNGMPKFPKPDNRGMFTGVDLDSPEYKTAQKACEKLLPGPPPPS</sequence>
<feature type="compositionally biased region" description="Low complexity" evidence="1">
    <location>
        <begin position="119"/>
        <end position="134"/>
    </location>
</feature>
<organism evidence="3 4">
    <name type="scientific">Streptomyces coryli</name>
    <dbReference type="NCBI Taxonomy" id="1128680"/>
    <lineage>
        <taxon>Bacteria</taxon>
        <taxon>Bacillati</taxon>
        <taxon>Actinomycetota</taxon>
        <taxon>Actinomycetes</taxon>
        <taxon>Kitasatosporales</taxon>
        <taxon>Streptomycetaceae</taxon>
        <taxon>Streptomyces</taxon>
    </lineage>
</organism>
<dbReference type="Proteomes" id="UP000481583">
    <property type="component" value="Unassembled WGS sequence"/>
</dbReference>
<name>A0A6G4U3E4_9ACTN</name>
<evidence type="ECO:0000313" key="4">
    <source>
        <dbReference type="Proteomes" id="UP000481583"/>
    </source>
</evidence>
<feature type="region of interest" description="Disordered" evidence="1">
    <location>
        <begin position="119"/>
        <end position="177"/>
    </location>
</feature>
<feature type="compositionally biased region" description="Basic and acidic residues" evidence="1">
    <location>
        <begin position="135"/>
        <end position="149"/>
    </location>
</feature>
<keyword evidence="2" id="KW-0812">Transmembrane</keyword>
<keyword evidence="2" id="KW-1133">Transmembrane helix</keyword>
<dbReference type="EMBL" id="JAAKZV010000110">
    <property type="protein sequence ID" value="NGN66779.1"/>
    <property type="molecule type" value="Genomic_DNA"/>
</dbReference>
<accession>A0A6G4U3E4</accession>
<comment type="caution">
    <text evidence="3">The sequence shown here is derived from an EMBL/GenBank/DDBJ whole genome shotgun (WGS) entry which is preliminary data.</text>
</comment>
<keyword evidence="4" id="KW-1185">Reference proteome</keyword>
<evidence type="ECO:0000256" key="1">
    <source>
        <dbReference type="SAM" id="MobiDB-lite"/>
    </source>
</evidence>
<feature type="region of interest" description="Disordered" evidence="1">
    <location>
        <begin position="44"/>
        <end position="64"/>
    </location>
</feature>
<dbReference type="AlphaFoldDB" id="A0A6G4U3E4"/>
<reference evidence="3 4" key="1">
    <citation type="submission" date="2020-02" db="EMBL/GenBank/DDBJ databases">
        <title>Whole-genome analyses of novel actinobacteria.</title>
        <authorList>
            <person name="Sahin N."/>
        </authorList>
    </citation>
    <scope>NUCLEOTIDE SEQUENCE [LARGE SCALE GENOMIC DNA]</scope>
    <source>
        <strain evidence="3 4">A7024</strain>
    </source>
</reference>
<proteinExistence type="predicted"/>
<feature type="transmembrane region" description="Helical" evidence="2">
    <location>
        <begin position="20"/>
        <end position="42"/>
    </location>
</feature>
<evidence type="ECO:0000256" key="2">
    <source>
        <dbReference type="SAM" id="Phobius"/>
    </source>
</evidence>
<evidence type="ECO:0000313" key="3">
    <source>
        <dbReference type="EMBL" id="NGN66779.1"/>
    </source>
</evidence>
<gene>
    <name evidence="3" type="ORF">G5C51_23100</name>
</gene>
<dbReference type="RefSeq" id="WP_165240087.1">
    <property type="nucleotide sequence ID" value="NZ_JAAKZV010000110.1"/>
</dbReference>
<protein>
    <submittedName>
        <fullName evidence="3">Uncharacterized protein</fullName>
    </submittedName>
</protein>